<evidence type="ECO:0000313" key="3">
    <source>
        <dbReference type="EMBL" id="TDR90179.1"/>
    </source>
</evidence>
<dbReference type="InterPro" id="IPR035965">
    <property type="entry name" value="PAS-like_dom_sf"/>
</dbReference>
<dbReference type="InterPro" id="IPR001633">
    <property type="entry name" value="EAL_dom"/>
</dbReference>
<evidence type="ECO:0000259" key="2">
    <source>
        <dbReference type="PROSITE" id="PS50887"/>
    </source>
</evidence>
<dbReference type="InterPro" id="IPR029787">
    <property type="entry name" value="Nucleotide_cyclase"/>
</dbReference>
<dbReference type="SMART" id="SM00267">
    <property type="entry name" value="GGDEF"/>
    <property type="match status" value="1"/>
</dbReference>
<evidence type="ECO:0000259" key="1">
    <source>
        <dbReference type="PROSITE" id="PS50883"/>
    </source>
</evidence>
<dbReference type="SMART" id="SM00052">
    <property type="entry name" value="EAL"/>
    <property type="match status" value="1"/>
</dbReference>
<accession>A0A4V3DXV3</accession>
<dbReference type="EMBL" id="SNZR01000013">
    <property type="protein sequence ID" value="TDR90179.1"/>
    <property type="molecule type" value="Genomic_DNA"/>
</dbReference>
<dbReference type="InterPro" id="IPR043128">
    <property type="entry name" value="Rev_trsase/Diguanyl_cyclase"/>
</dbReference>
<feature type="domain" description="GGDEF" evidence="2">
    <location>
        <begin position="165"/>
        <end position="299"/>
    </location>
</feature>
<dbReference type="GO" id="GO:0071111">
    <property type="term" value="F:cyclic-guanylate-specific phosphodiesterase activity"/>
    <property type="evidence" value="ECO:0007669"/>
    <property type="project" value="InterPro"/>
</dbReference>
<dbReference type="SUPFAM" id="SSF55073">
    <property type="entry name" value="Nucleotide cyclase"/>
    <property type="match status" value="1"/>
</dbReference>
<protein>
    <submittedName>
        <fullName evidence="3">Diguanylate cyclase/phosphodiesterase</fullName>
    </submittedName>
</protein>
<dbReference type="InterPro" id="IPR050706">
    <property type="entry name" value="Cyclic-di-GMP_PDE-like"/>
</dbReference>
<dbReference type="NCBIfam" id="TIGR00254">
    <property type="entry name" value="GGDEF"/>
    <property type="match status" value="1"/>
</dbReference>
<feature type="domain" description="EAL" evidence="1">
    <location>
        <begin position="305"/>
        <end position="557"/>
    </location>
</feature>
<dbReference type="Pfam" id="PF00990">
    <property type="entry name" value="GGDEF"/>
    <property type="match status" value="1"/>
</dbReference>
<gene>
    <name evidence="3" type="ORF">EV668_3021</name>
</gene>
<dbReference type="Gene3D" id="3.30.450.20">
    <property type="entry name" value="PAS domain"/>
    <property type="match status" value="1"/>
</dbReference>
<dbReference type="Proteomes" id="UP000295122">
    <property type="component" value="Unassembled WGS sequence"/>
</dbReference>
<name>A0A4V3DXV3_9HYPH</name>
<dbReference type="Gene3D" id="3.20.20.450">
    <property type="entry name" value="EAL domain"/>
    <property type="match status" value="1"/>
</dbReference>
<dbReference type="SUPFAM" id="SSF141868">
    <property type="entry name" value="EAL domain-like"/>
    <property type="match status" value="1"/>
</dbReference>
<dbReference type="CDD" id="cd01948">
    <property type="entry name" value="EAL"/>
    <property type="match status" value="1"/>
</dbReference>
<dbReference type="Gene3D" id="3.30.70.270">
    <property type="match status" value="1"/>
</dbReference>
<dbReference type="InterPro" id="IPR035919">
    <property type="entry name" value="EAL_sf"/>
</dbReference>
<organism evidence="3 4">
    <name type="scientific">Enterovirga rhinocerotis</name>
    <dbReference type="NCBI Taxonomy" id="1339210"/>
    <lineage>
        <taxon>Bacteria</taxon>
        <taxon>Pseudomonadati</taxon>
        <taxon>Pseudomonadota</taxon>
        <taxon>Alphaproteobacteria</taxon>
        <taxon>Hyphomicrobiales</taxon>
        <taxon>Methylobacteriaceae</taxon>
        <taxon>Enterovirga</taxon>
    </lineage>
</organism>
<sequence length="558" mass="60184">MPAVEIQSGGARSASDDPRRILTSLGVVVYDWDVASDRIDWGPNAADVLGAGNVALWSSGRSFDEAVSPGGGPTRAEIAVPRGSGDDGAGTVFAVLYRLRLADGTFVLVDDSGRWFADAQGRPARVHGTMRIRPDGQDATDFARARLRLLEEVDQDIRDGRPSGQALTLFVIAMSNLADLNEELGFEAADDVLGSVIARLGGTMRRRDRFARYAGNRFALALRGCGPDEAEIAARRLLDLATREPVGTTKGPVEVQVAIGAASAPAHAIEAPLLLRRAETMLSIARMRPGRPYLMFDQGLLRTAARHRGDPVLAGVDLLNARRVVLARQPVVSATTREEVFSEALLRVADEDGTLRAAADIIPALEQAGLIHLADVRMLELVADHLDRYPSARLSLNVSPRTMERSDWLPILKAHLGGRLGLASRLILEVTETAAIRDPKAMRVLLDGVRALGAAVALDDFGAGHTSFRNLRAFPVDFVKIDGAFVQNLARSPDDRFFVRTLVDLARHLGIATVAEWVEDEESAVLLASWGTDLLQGNHCGRPRIGRTDMPDGRALVA</sequence>
<evidence type="ECO:0000313" key="4">
    <source>
        <dbReference type="Proteomes" id="UP000295122"/>
    </source>
</evidence>
<keyword evidence="4" id="KW-1185">Reference proteome</keyword>
<dbReference type="PANTHER" id="PTHR33121">
    <property type="entry name" value="CYCLIC DI-GMP PHOSPHODIESTERASE PDEF"/>
    <property type="match status" value="1"/>
</dbReference>
<dbReference type="PROSITE" id="PS50883">
    <property type="entry name" value="EAL"/>
    <property type="match status" value="1"/>
</dbReference>
<reference evidence="3 4" key="1">
    <citation type="submission" date="2019-03" db="EMBL/GenBank/DDBJ databases">
        <title>Genomic Encyclopedia of Type Strains, Phase IV (KMG-IV): sequencing the most valuable type-strain genomes for metagenomic binning, comparative biology and taxonomic classification.</title>
        <authorList>
            <person name="Goeker M."/>
        </authorList>
    </citation>
    <scope>NUCLEOTIDE SEQUENCE [LARGE SCALE GENOMIC DNA]</scope>
    <source>
        <strain evidence="3 4">DSM 25903</strain>
    </source>
</reference>
<dbReference type="CDD" id="cd01949">
    <property type="entry name" value="GGDEF"/>
    <property type="match status" value="1"/>
</dbReference>
<dbReference type="Pfam" id="PF00563">
    <property type="entry name" value="EAL"/>
    <property type="match status" value="1"/>
</dbReference>
<dbReference type="PANTHER" id="PTHR33121:SF79">
    <property type="entry name" value="CYCLIC DI-GMP PHOSPHODIESTERASE PDED-RELATED"/>
    <property type="match status" value="1"/>
</dbReference>
<dbReference type="InterPro" id="IPR000160">
    <property type="entry name" value="GGDEF_dom"/>
</dbReference>
<comment type="caution">
    <text evidence="3">The sequence shown here is derived from an EMBL/GenBank/DDBJ whole genome shotgun (WGS) entry which is preliminary data.</text>
</comment>
<dbReference type="PROSITE" id="PS50887">
    <property type="entry name" value="GGDEF"/>
    <property type="match status" value="1"/>
</dbReference>
<dbReference type="AlphaFoldDB" id="A0A4V3DXV3"/>
<proteinExistence type="predicted"/>
<dbReference type="SUPFAM" id="SSF55785">
    <property type="entry name" value="PYP-like sensor domain (PAS domain)"/>
    <property type="match status" value="1"/>
</dbReference>